<dbReference type="EMBL" id="CM055754">
    <property type="protein sequence ID" value="KAJ7990952.1"/>
    <property type="molecule type" value="Genomic_DNA"/>
</dbReference>
<organism evidence="1 2">
    <name type="scientific">Dallia pectoralis</name>
    <name type="common">Alaska blackfish</name>
    <dbReference type="NCBI Taxonomy" id="75939"/>
    <lineage>
        <taxon>Eukaryota</taxon>
        <taxon>Metazoa</taxon>
        <taxon>Chordata</taxon>
        <taxon>Craniata</taxon>
        <taxon>Vertebrata</taxon>
        <taxon>Euteleostomi</taxon>
        <taxon>Actinopterygii</taxon>
        <taxon>Neopterygii</taxon>
        <taxon>Teleostei</taxon>
        <taxon>Protacanthopterygii</taxon>
        <taxon>Esociformes</taxon>
        <taxon>Umbridae</taxon>
        <taxon>Dallia</taxon>
    </lineage>
</organism>
<keyword evidence="2" id="KW-1185">Reference proteome</keyword>
<proteinExistence type="predicted"/>
<gene>
    <name evidence="1" type="ORF">DPEC_G00292210</name>
</gene>
<name>A0ACC2FHY0_DALPE</name>
<accession>A0ACC2FHY0</accession>
<sequence length="83" mass="9270">MKGLVGLVSVPIQPPANSDGKNGNNAVLPQCRQFHLEENSIWDLVFCRKQEETERPYVMPYARAGSEWPEPEGLARAFVTSPD</sequence>
<protein>
    <submittedName>
        <fullName evidence="1">Uncharacterized protein</fullName>
    </submittedName>
</protein>
<evidence type="ECO:0000313" key="2">
    <source>
        <dbReference type="Proteomes" id="UP001157502"/>
    </source>
</evidence>
<comment type="caution">
    <text evidence="1">The sequence shown here is derived from an EMBL/GenBank/DDBJ whole genome shotgun (WGS) entry which is preliminary data.</text>
</comment>
<evidence type="ECO:0000313" key="1">
    <source>
        <dbReference type="EMBL" id="KAJ7990952.1"/>
    </source>
</evidence>
<reference evidence="1" key="1">
    <citation type="submission" date="2021-05" db="EMBL/GenBank/DDBJ databases">
        <authorList>
            <person name="Pan Q."/>
            <person name="Jouanno E."/>
            <person name="Zahm M."/>
            <person name="Klopp C."/>
            <person name="Cabau C."/>
            <person name="Louis A."/>
            <person name="Berthelot C."/>
            <person name="Parey E."/>
            <person name="Roest Crollius H."/>
            <person name="Montfort J."/>
            <person name="Robinson-Rechavi M."/>
            <person name="Bouchez O."/>
            <person name="Lampietro C."/>
            <person name="Lopez Roques C."/>
            <person name="Donnadieu C."/>
            <person name="Postlethwait J."/>
            <person name="Bobe J."/>
            <person name="Dillon D."/>
            <person name="Chandos A."/>
            <person name="von Hippel F."/>
            <person name="Guiguen Y."/>
        </authorList>
    </citation>
    <scope>NUCLEOTIDE SEQUENCE</scope>
    <source>
        <strain evidence="1">YG-Jan2019</strain>
    </source>
</reference>
<dbReference type="Proteomes" id="UP001157502">
    <property type="component" value="Chromosome 27"/>
</dbReference>